<dbReference type="SUPFAM" id="SSF53850">
    <property type="entry name" value="Periplasmic binding protein-like II"/>
    <property type="match status" value="1"/>
</dbReference>
<dbReference type="Gene3D" id="3.40.190.150">
    <property type="entry name" value="Bordetella uptake gene, domain 1"/>
    <property type="match status" value="1"/>
</dbReference>
<dbReference type="Gene3D" id="3.40.190.10">
    <property type="entry name" value="Periplasmic binding protein-like II"/>
    <property type="match status" value="1"/>
</dbReference>
<accession>A0A6J4H163</accession>
<evidence type="ECO:0000313" key="2">
    <source>
        <dbReference type="EMBL" id="CAA9209657.1"/>
    </source>
</evidence>
<dbReference type="PANTHER" id="PTHR42928:SF5">
    <property type="entry name" value="BLR1237 PROTEIN"/>
    <property type="match status" value="1"/>
</dbReference>
<reference evidence="2" key="1">
    <citation type="submission" date="2020-02" db="EMBL/GenBank/DDBJ databases">
        <authorList>
            <person name="Meier V. D."/>
        </authorList>
    </citation>
    <scope>NUCLEOTIDE SEQUENCE</scope>
    <source>
        <strain evidence="2">AVDCRST_MAG27</strain>
    </source>
</reference>
<name>A0A6J4H163_9PROT</name>
<dbReference type="InterPro" id="IPR005064">
    <property type="entry name" value="BUG"/>
</dbReference>
<evidence type="ECO:0000256" key="1">
    <source>
        <dbReference type="ARBA" id="ARBA00006987"/>
    </source>
</evidence>
<dbReference type="Pfam" id="PF03401">
    <property type="entry name" value="TctC"/>
    <property type="match status" value="1"/>
</dbReference>
<gene>
    <name evidence="2" type="ORF">AVDCRST_MAG27-1100</name>
</gene>
<dbReference type="AlphaFoldDB" id="A0A6J4H163"/>
<dbReference type="InterPro" id="IPR042100">
    <property type="entry name" value="Bug_dom1"/>
</dbReference>
<dbReference type="EMBL" id="CADCTD010000001">
    <property type="protein sequence ID" value="CAA9209657.1"/>
    <property type="molecule type" value="Genomic_DNA"/>
</dbReference>
<dbReference type="CDD" id="cd07012">
    <property type="entry name" value="PBP2_Bug_TTT"/>
    <property type="match status" value="1"/>
</dbReference>
<protein>
    <submittedName>
        <fullName evidence="2">BUG/TctC family periplasmic protein</fullName>
    </submittedName>
</protein>
<comment type="similarity">
    <text evidence="1">Belongs to the UPF0065 (bug) family.</text>
</comment>
<organism evidence="2">
    <name type="scientific">uncultured Craurococcus sp</name>
    <dbReference type="NCBI Taxonomy" id="1135998"/>
    <lineage>
        <taxon>Bacteria</taxon>
        <taxon>Pseudomonadati</taxon>
        <taxon>Pseudomonadota</taxon>
        <taxon>Alphaproteobacteria</taxon>
        <taxon>Acetobacterales</taxon>
        <taxon>Acetobacteraceae</taxon>
        <taxon>Craurococcus</taxon>
        <taxon>environmental samples</taxon>
    </lineage>
</organism>
<dbReference type="PIRSF" id="PIRSF017082">
    <property type="entry name" value="YflP"/>
    <property type="match status" value="1"/>
</dbReference>
<dbReference type="PANTHER" id="PTHR42928">
    <property type="entry name" value="TRICARBOXYLATE-BINDING PROTEIN"/>
    <property type="match status" value="1"/>
</dbReference>
<proteinExistence type="inferred from homology"/>
<sequence length="325" mass="33756">MDRRTLLLAGAGLAAPRLSLAQAQGPYPSRPVRLVVPWPPGQATDLMARVVANQLSGQWGQPVVPDNRAGAAGMIGTDTVAKAAPDGYTILAASTGPITTAPLVQRTPYDPEKDLAPVAMIGVSPYLLTVTNNFPAKDTAEFIRVVKANPGKFTYASSGTGAAAHLITLMFLSKTGLTDAVHVPFQGSGPALTSVVAGQVDFAIDTLAATGPLVRQGALRSLGITLAAGSPLAPGIAPLASVPEAAGFDVGAFGGYMMPAGTPPEIIARLAEETGRAMATEEVRSRLAAIGFQPEPRGTAEFTAFLRTHREQFRQVIEANKIRVE</sequence>